<organism evidence="1 2">
    <name type="scientific">Camellia lanceoleosa</name>
    <dbReference type="NCBI Taxonomy" id="1840588"/>
    <lineage>
        <taxon>Eukaryota</taxon>
        <taxon>Viridiplantae</taxon>
        <taxon>Streptophyta</taxon>
        <taxon>Embryophyta</taxon>
        <taxon>Tracheophyta</taxon>
        <taxon>Spermatophyta</taxon>
        <taxon>Magnoliopsida</taxon>
        <taxon>eudicotyledons</taxon>
        <taxon>Gunneridae</taxon>
        <taxon>Pentapetalae</taxon>
        <taxon>asterids</taxon>
        <taxon>Ericales</taxon>
        <taxon>Theaceae</taxon>
        <taxon>Camellia</taxon>
    </lineage>
</organism>
<keyword evidence="1" id="KW-0813">Transport</keyword>
<evidence type="ECO:0000313" key="1">
    <source>
        <dbReference type="EMBL" id="KAI8028642.1"/>
    </source>
</evidence>
<gene>
    <name evidence="1" type="ORF">LOK49_LG02G02232</name>
</gene>
<keyword evidence="2" id="KW-1185">Reference proteome</keyword>
<reference evidence="1 2" key="1">
    <citation type="journal article" date="2022" name="Plant J.">
        <title>Chromosome-level genome of Camellia lanceoleosa provides a valuable resource for understanding genome evolution and self-incompatibility.</title>
        <authorList>
            <person name="Gong W."/>
            <person name="Xiao S."/>
            <person name="Wang L."/>
            <person name="Liao Z."/>
            <person name="Chang Y."/>
            <person name="Mo W."/>
            <person name="Hu G."/>
            <person name="Li W."/>
            <person name="Zhao G."/>
            <person name="Zhu H."/>
            <person name="Hu X."/>
            <person name="Ji K."/>
            <person name="Xiang X."/>
            <person name="Song Q."/>
            <person name="Yuan D."/>
            <person name="Jin S."/>
            <person name="Zhang L."/>
        </authorList>
    </citation>
    <scope>NUCLEOTIDE SEQUENCE [LARGE SCALE GENOMIC DNA]</scope>
    <source>
        <strain evidence="1">SQ_2022a</strain>
    </source>
</reference>
<name>A0ACC0ITF3_9ERIC</name>
<sequence length="249" mass="27594">MESLSFYVGVIGNIISVLLFLSPLGTFLRIVKHRSTEEFESFPYICTLLSSSLWTYYGITKPGSYLVATVNSFGVLVEVIYVSLFLLYAPPRMKAKTATLAGILNVGFPVAAILVTYLGMQGDLRIDVIGFMCAGLNIVMYASPLAAMKTVVMSKSVEYMPFFLSFFSFFNGGIWTFYSVLVQDWFLGVPNAIGSLLGATQLVLYAIYSRSNPSKSVSDNDDDHLEDQDAWLHEHLLPSSSPLHDKDEE</sequence>
<evidence type="ECO:0000313" key="2">
    <source>
        <dbReference type="Proteomes" id="UP001060215"/>
    </source>
</evidence>
<accession>A0ACC0ITF3</accession>
<protein>
    <submittedName>
        <fullName evidence="1">Bidirectional sugar transporter SWEET17</fullName>
    </submittedName>
</protein>
<dbReference type="EMBL" id="CM045760">
    <property type="protein sequence ID" value="KAI8028642.1"/>
    <property type="molecule type" value="Genomic_DNA"/>
</dbReference>
<keyword evidence="1" id="KW-0762">Sugar transport</keyword>
<proteinExistence type="predicted"/>
<dbReference type="Proteomes" id="UP001060215">
    <property type="component" value="Chromosome 3"/>
</dbReference>
<comment type="caution">
    <text evidence="1">The sequence shown here is derived from an EMBL/GenBank/DDBJ whole genome shotgun (WGS) entry which is preliminary data.</text>
</comment>